<accession>A0AAD8HIW2</accession>
<dbReference type="PANTHER" id="PTHR31263">
    <property type="entry name" value="CELLULASE FAMILY PROTEIN (AFU_ORTHOLOGUE AFUA_5G14560)"/>
    <property type="match status" value="1"/>
</dbReference>
<evidence type="ECO:0000313" key="8">
    <source>
        <dbReference type="Proteomes" id="UP001237642"/>
    </source>
</evidence>
<dbReference type="GO" id="GO:0000272">
    <property type="term" value="P:polysaccharide catabolic process"/>
    <property type="evidence" value="ECO:0007669"/>
    <property type="project" value="InterPro"/>
</dbReference>
<dbReference type="GO" id="GO:0004553">
    <property type="term" value="F:hydrolase activity, hydrolyzing O-glycosyl compounds"/>
    <property type="evidence" value="ECO:0007669"/>
    <property type="project" value="InterPro"/>
</dbReference>
<dbReference type="SUPFAM" id="SSF50370">
    <property type="entry name" value="Ricin B-like lectins"/>
    <property type="match status" value="1"/>
</dbReference>
<feature type="signal peptide" evidence="5">
    <location>
        <begin position="1"/>
        <end position="19"/>
    </location>
</feature>
<dbReference type="InterPro" id="IPR035992">
    <property type="entry name" value="Ricin_B-like_lectins"/>
</dbReference>
<feature type="chain" id="PRO_5042184242" evidence="5">
    <location>
        <begin position="20"/>
        <end position="529"/>
    </location>
</feature>
<protein>
    <submittedName>
        <fullName evidence="7">Glycosyl hydrolase 5 family protein-like</fullName>
    </submittedName>
</protein>
<evidence type="ECO:0000256" key="1">
    <source>
        <dbReference type="ARBA" id="ARBA00005641"/>
    </source>
</evidence>
<evidence type="ECO:0000256" key="5">
    <source>
        <dbReference type="SAM" id="SignalP"/>
    </source>
</evidence>
<keyword evidence="2 4" id="KW-0378">Hydrolase</keyword>
<organism evidence="7 8">
    <name type="scientific">Heracleum sosnowskyi</name>
    <dbReference type="NCBI Taxonomy" id="360622"/>
    <lineage>
        <taxon>Eukaryota</taxon>
        <taxon>Viridiplantae</taxon>
        <taxon>Streptophyta</taxon>
        <taxon>Embryophyta</taxon>
        <taxon>Tracheophyta</taxon>
        <taxon>Spermatophyta</taxon>
        <taxon>Magnoliopsida</taxon>
        <taxon>eudicotyledons</taxon>
        <taxon>Gunneridae</taxon>
        <taxon>Pentapetalae</taxon>
        <taxon>asterids</taxon>
        <taxon>campanulids</taxon>
        <taxon>Apiales</taxon>
        <taxon>Apiaceae</taxon>
        <taxon>Apioideae</taxon>
        <taxon>apioid superclade</taxon>
        <taxon>Tordylieae</taxon>
        <taxon>Tordyliinae</taxon>
        <taxon>Heracleum</taxon>
    </lineage>
</organism>
<dbReference type="Gene3D" id="3.20.20.80">
    <property type="entry name" value="Glycosidases"/>
    <property type="match status" value="1"/>
</dbReference>
<feature type="domain" description="Glycoside hydrolase family 5" evidence="6">
    <location>
        <begin position="61"/>
        <end position="348"/>
    </location>
</feature>
<keyword evidence="8" id="KW-1185">Reference proteome</keyword>
<keyword evidence="5" id="KW-0732">Signal</keyword>
<keyword evidence="3 4" id="KW-0326">Glycosidase</keyword>
<proteinExistence type="inferred from homology"/>
<dbReference type="SUPFAM" id="SSF51445">
    <property type="entry name" value="(Trans)glycosidases"/>
    <property type="match status" value="1"/>
</dbReference>
<dbReference type="InterPro" id="IPR017853">
    <property type="entry name" value="GH"/>
</dbReference>
<comment type="similarity">
    <text evidence="1 4">Belongs to the glycosyl hydrolase 5 (cellulase A) family.</text>
</comment>
<reference evidence="7" key="1">
    <citation type="submission" date="2023-02" db="EMBL/GenBank/DDBJ databases">
        <title>Genome of toxic invasive species Heracleum sosnowskyi carries increased number of genes despite the absence of recent whole-genome duplications.</title>
        <authorList>
            <person name="Schelkunov M."/>
            <person name="Shtratnikova V."/>
            <person name="Makarenko M."/>
            <person name="Klepikova A."/>
            <person name="Omelchenko D."/>
            <person name="Novikova G."/>
            <person name="Obukhova E."/>
            <person name="Bogdanov V."/>
            <person name="Penin A."/>
            <person name="Logacheva M."/>
        </authorList>
    </citation>
    <scope>NUCLEOTIDE SEQUENCE</scope>
    <source>
        <strain evidence="7">Hsosn_3</strain>
        <tissue evidence="7">Leaf</tissue>
    </source>
</reference>
<gene>
    <name evidence="7" type="ORF">POM88_033645</name>
</gene>
<dbReference type="AlphaFoldDB" id="A0AAD8HIW2"/>
<comment type="caution">
    <text evidence="7">The sequence shown here is derived from an EMBL/GenBank/DDBJ whole genome shotgun (WGS) entry which is preliminary data.</text>
</comment>
<evidence type="ECO:0000256" key="2">
    <source>
        <dbReference type="ARBA" id="ARBA00022801"/>
    </source>
</evidence>
<evidence type="ECO:0000256" key="3">
    <source>
        <dbReference type="ARBA" id="ARBA00023295"/>
    </source>
</evidence>
<dbReference type="PANTHER" id="PTHR31263:SF0">
    <property type="entry name" value="CELLULASE FAMILY PROTEIN (AFU_ORTHOLOGUE AFUA_5G14560)"/>
    <property type="match status" value="1"/>
</dbReference>
<evidence type="ECO:0000259" key="6">
    <source>
        <dbReference type="Pfam" id="PF00150"/>
    </source>
</evidence>
<sequence length="529" mass="59922">MQAVTAFLLLFSLITPSFSVPLSTKSRWIIDDVGGHRVKLVGGNWAGHIGPMLPEGLDKRPLSDIARHIALMGFNSVRLTYSTYMFTKYSHLTVMQSLRNLSLFNAIDGVTKYNPQLLKLTLPAAQEAVVNHLASYGVMTVLDNQVSKPMWCCGDDDGNGFWGDKYFDPKDWLKSLHKVAHRYRHNPMVVAMSLRNEIRGKRQNAKDWLKYVRKGVKQIHKSNPNVLILVGGLSYALDLTPLKNKSLNIKATSKLSRKIVYESHRYAFTMGQSNDYMHKPLNQFCDSVIADMETRTTFLTQGPNAAPLYITEFGVNMLGNQTYDNIFLGCFLAYLAKYDLDWNLWALHGSYYLRNGGQGVEEQYGMFTTNWTQIRNPDIHAKLLSVRQMIKDPNSVEPSYLRMYHPKTGRCLSVDDNAQIHAADCLYFSKWSYENSVIKLNGTPYCLAATGNNSPLSLTTDCDSNQSSWKAVSSYQLANRDKLCIHYDPYYSPYVLTKWCICASSGNDSSCVRNPQSQWFQRVSSSALE</sequence>
<dbReference type="InterPro" id="IPR001547">
    <property type="entry name" value="Glyco_hydro_5"/>
</dbReference>
<reference evidence="7" key="2">
    <citation type="submission" date="2023-05" db="EMBL/GenBank/DDBJ databases">
        <authorList>
            <person name="Schelkunov M.I."/>
        </authorList>
    </citation>
    <scope>NUCLEOTIDE SEQUENCE</scope>
    <source>
        <strain evidence="7">Hsosn_3</strain>
        <tissue evidence="7">Leaf</tissue>
    </source>
</reference>
<dbReference type="Pfam" id="PF00150">
    <property type="entry name" value="Cellulase"/>
    <property type="match status" value="1"/>
</dbReference>
<evidence type="ECO:0000313" key="7">
    <source>
        <dbReference type="EMBL" id="KAK1367553.1"/>
    </source>
</evidence>
<dbReference type="Proteomes" id="UP001237642">
    <property type="component" value="Unassembled WGS sequence"/>
</dbReference>
<dbReference type="EMBL" id="JAUIZM010000008">
    <property type="protein sequence ID" value="KAK1367553.1"/>
    <property type="molecule type" value="Genomic_DNA"/>
</dbReference>
<name>A0AAD8HIW2_9APIA</name>
<evidence type="ECO:0000256" key="4">
    <source>
        <dbReference type="RuleBase" id="RU361153"/>
    </source>
</evidence>